<keyword evidence="2" id="KW-0812">Transmembrane</keyword>
<feature type="transmembrane region" description="Helical" evidence="2">
    <location>
        <begin position="12"/>
        <end position="34"/>
    </location>
</feature>
<sequence length="323" mass="33166">MTTSSRLPASRLPAVALVAVMLMWSSSFVVIRSVGEHVSPAAMAEGRLVAASIVLIGWWTWRFRGRLLATVPRGTTLALVIAYGALWFALYTVLVNAAEQHLDAGTTALLVNIAPIVVAVLAGVVLREGFPPLLMVGIAVSFAGAAVIALSGPGRHDRIGIALAIAAALMYGISVVAQKVVLRQTDPLTATALGCFVGALVLAPYVPRLIVELSASPASSTVGVVYLGLAPTAAGFLLWAYALAHMPASLTISSSYAVPALSIAQSWVFLGEVPSAAGLIGGVLCLAGVAIARITPRRRASSADGRVVDAVAGDPDTVGQKAM</sequence>
<evidence type="ECO:0000259" key="3">
    <source>
        <dbReference type="Pfam" id="PF00892"/>
    </source>
</evidence>
<feature type="transmembrane region" description="Helical" evidence="2">
    <location>
        <begin position="276"/>
        <end position="294"/>
    </location>
</feature>
<feature type="transmembrane region" description="Helical" evidence="2">
    <location>
        <begin position="106"/>
        <end position="126"/>
    </location>
</feature>
<dbReference type="Proteomes" id="UP000550729">
    <property type="component" value="Unassembled WGS sequence"/>
</dbReference>
<comment type="similarity">
    <text evidence="1">Belongs to the EamA transporter family.</text>
</comment>
<dbReference type="InterPro" id="IPR000620">
    <property type="entry name" value="EamA_dom"/>
</dbReference>
<dbReference type="SUPFAM" id="SSF103481">
    <property type="entry name" value="Multidrug resistance efflux transporter EmrE"/>
    <property type="match status" value="2"/>
</dbReference>
<organism evidence="4 5">
    <name type="scientific">Gordonia asplenii</name>
    <dbReference type="NCBI Taxonomy" id="2725283"/>
    <lineage>
        <taxon>Bacteria</taxon>
        <taxon>Bacillati</taxon>
        <taxon>Actinomycetota</taxon>
        <taxon>Actinomycetes</taxon>
        <taxon>Mycobacteriales</taxon>
        <taxon>Gordoniaceae</taxon>
        <taxon>Gordonia</taxon>
    </lineage>
</organism>
<keyword evidence="5" id="KW-1185">Reference proteome</keyword>
<dbReference type="GO" id="GO:0016020">
    <property type="term" value="C:membrane"/>
    <property type="evidence" value="ECO:0007669"/>
    <property type="project" value="InterPro"/>
</dbReference>
<feature type="transmembrane region" description="Helical" evidence="2">
    <location>
        <begin position="46"/>
        <end position="63"/>
    </location>
</feature>
<name>A0A848KWY1_9ACTN</name>
<gene>
    <name evidence="4" type="ORF">HH308_18190</name>
</gene>
<evidence type="ECO:0000256" key="1">
    <source>
        <dbReference type="ARBA" id="ARBA00007362"/>
    </source>
</evidence>
<feature type="transmembrane region" description="Helical" evidence="2">
    <location>
        <begin position="75"/>
        <end position="94"/>
    </location>
</feature>
<feature type="transmembrane region" description="Helical" evidence="2">
    <location>
        <begin position="133"/>
        <end position="152"/>
    </location>
</feature>
<feature type="transmembrane region" description="Helical" evidence="2">
    <location>
        <begin position="218"/>
        <end position="243"/>
    </location>
</feature>
<feature type="transmembrane region" description="Helical" evidence="2">
    <location>
        <begin position="158"/>
        <end position="176"/>
    </location>
</feature>
<feature type="transmembrane region" description="Helical" evidence="2">
    <location>
        <begin position="250"/>
        <end position="270"/>
    </location>
</feature>
<evidence type="ECO:0000313" key="4">
    <source>
        <dbReference type="EMBL" id="NMO03146.1"/>
    </source>
</evidence>
<comment type="caution">
    <text evidence="4">The sequence shown here is derived from an EMBL/GenBank/DDBJ whole genome shotgun (WGS) entry which is preliminary data.</text>
</comment>
<keyword evidence="2" id="KW-0472">Membrane</keyword>
<feature type="domain" description="EamA" evidence="3">
    <location>
        <begin position="159"/>
        <end position="291"/>
    </location>
</feature>
<feature type="transmembrane region" description="Helical" evidence="2">
    <location>
        <begin position="188"/>
        <end position="206"/>
    </location>
</feature>
<dbReference type="EMBL" id="JABBNB010000020">
    <property type="protein sequence ID" value="NMO03146.1"/>
    <property type="molecule type" value="Genomic_DNA"/>
</dbReference>
<reference evidence="4 5" key="1">
    <citation type="submission" date="2020-04" db="EMBL/GenBank/DDBJ databases">
        <title>Gordonia sp. nov. TBRC 11910.</title>
        <authorList>
            <person name="Suriyachadkun C."/>
        </authorList>
    </citation>
    <scope>NUCLEOTIDE SEQUENCE [LARGE SCALE GENOMIC DNA]</scope>
    <source>
        <strain evidence="4 5">TBRC 11910</strain>
    </source>
</reference>
<dbReference type="PANTHER" id="PTHR12715:SF4">
    <property type="entry name" value="EAMA DOMAIN-CONTAINING PROTEIN"/>
    <property type="match status" value="1"/>
</dbReference>
<evidence type="ECO:0000313" key="5">
    <source>
        <dbReference type="Proteomes" id="UP000550729"/>
    </source>
</evidence>
<protein>
    <submittedName>
        <fullName evidence="4">EamA family transporter</fullName>
    </submittedName>
</protein>
<evidence type="ECO:0000256" key="2">
    <source>
        <dbReference type="SAM" id="Phobius"/>
    </source>
</evidence>
<accession>A0A848KWY1</accession>
<dbReference type="PANTHER" id="PTHR12715">
    <property type="entry name" value="TRANSPORTER, DRUG/METABOLITE EXPORTER FAMILY"/>
    <property type="match status" value="1"/>
</dbReference>
<dbReference type="Pfam" id="PF00892">
    <property type="entry name" value="EamA"/>
    <property type="match status" value="2"/>
</dbReference>
<keyword evidence="2" id="KW-1133">Transmembrane helix</keyword>
<dbReference type="RefSeq" id="WP_170195647.1">
    <property type="nucleotide sequence ID" value="NZ_JABBNB010000020.1"/>
</dbReference>
<dbReference type="InterPro" id="IPR052756">
    <property type="entry name" value="Alkyne_AA_exporter"/>
</dbReference>
<dbReference type="AlphaFoldDB" id="A0A848KWY1"/>
<feature type="domain" description="EamA" evidence="3">
    <location>
        <begin position="15"/>
        <end position="149"/>
    </location>
</feature>
<dbReference type="InterPro" id="IPR037185">
    <property type="entry name" value="EmrE-like"/>
</dbReference>
<dbReference type="Gene3D" id="1.10.3730.20">
    <property type="match status" value="1"/>
</dbReference>
<proteinExistence type="inferred from homology"/>